<evidence type="ECO:0000256" key="1">
    <source>
        <dbReference type="SAM" id="Coils"/>
    </source>
</evidence>
<feature type="compositionally biased region" description="Low complexity" evidence="2">
    <location>
        <begin position="142"/>
        <end position="153"/>
    </location>
</feature>
<feature type="compositionally biased region" description="Basic and acidic residues" evidence="2">
    <location>
        <begin position="1049"/>
        <end position="1060"/>
    </location>
</feature>
<feature type="region of interest" description="Disordered" evidence="2">
    <location>
        <begin position="543"/>
        <end position="691"/>
    </location>
</feature>
<feature type="compositionally biased region" description="Basic and acidic residues" evidence="2">
    <location>
        <begin position="592"/>
        <end position="609"/>
    </location>
</feature>
<dbReference type="GeneTree" id="ENSGT00390000001758"/>
<feature type="region of interest" description="Disordered" evidence="2">
    <location>
        <begin position="776"/>
        <end position="803"/>
    </location>
</feature>
<feature type="region of interest" description="Disordered" evidence="2">
    <location>
        <begin position="997"/>
        <end position="1020"/>
    </location>
</feature>
<dbReference type="Ensembl" id="ENSFCTT00005071934.1">
    <property type="protein sequence ID" value="ENSFCTP00005051005.1"/>
    <property type="gene ID" value="ENSFCTG00005025079.1"/>
</dbReference>
<dbReference type="PANTHER" id="PTHR31540:SF1">
    <property type="entry name" value="CENTROSOMAL PROTEIN OF 131 KDA"/>
    <property type="match status" value="1"/>
</dbReference>
<dbReference type="PROSITE" id="PS50096">
    <property type="entry name" value="IQ"/>
    <property type="match status" value="1"/>
</dbReference>
<feature type="region of interest" description="Disordered" evidence="2">
    <location>
        <begin position="1039"/>
        <end position="1087"/>
    </location>
</feature>
<feature type="compositionally biased region" description="Basic and acidic residues" evidence="2">
    <location>
        <begin position="562"/>
        <end position="574"/>
    </location>
</feature>
<feature type="coiled-coil region" evidence="1">
    <location>
        <begin position="1094"/>
        <end position="1310"/>
    </location>
</feature>
<reference evidence="3 4" key="1">
    <citation type="submission" date="2021-02" db="EMBL/GenBank/DDBJ databases">
        <title>Safari Cat Assemblies.</title>
        <authorList>
            <person name="Bredemeyer K.R."/>
            <person name="Murphy W.J."/>
        </authorList>
    </citation>
    <scope>NUCLEOTIDE SEQUENCE [LARGE SCALE GENOMIC DNA]</scope>
</reference>
<feature type="region of interest" description="Disordered" evidence="2">
    <location>
        <begin position="1"/>
        <end position="22"/>
    </location>
</feature>
<feature type="compositionally biased region" description="Basic and acidic residues" evidence="2">
    <location>
        <begin position="1069"/>
        <end position="1087"/>
    </location>
</feature>
<dbReference type="PANTHER" id="PTHR31540">
    <property type="entry name" value="CENTROSOMAL PROTEIN OF 131 KDA"/>
    <property type="match status" value="1"/>
</dbReference>
<gene>
    <name evidence="3" type="primary">SHROOM2</name>
</gene>
<reference evidence="3" key="3">
    <citation type="submission" date="2025-09" db="UniProtKB">
        <authorList>
            <consortium name="Ensembl"/>
        </authorList>
    </citation>
    <scope>IDENTIFICATION</scope>
    <source>
        <strain evidence="3">breed Abyssinian</strain>
    </source>
</reference>
<feature type="coiled-coil region" evidence="1">
    <location>
        <begin position="869"/>
        <end position="925"/>
    </location>
</feature>
<feature type="compositionally biased region" description="Polar residues" evidence="2">
    <location>
        <begin position="473"/>
        <end position="486"/>
    </location>
</feature>
<evidence type="ECO:0008006" key="5">
    <source>
        <dbReference type="Google" id="ProtNLM"/>
    </source>
</evidence>
<feature type="compositionally biased region" description="Polar residues" evidence="2">
    <location>
        <begin position="386"/>
        <end position="401"/>
    </location>
</feature>
<protein>
    <recommendedName>
        <fullName evidence="5">Centrosomal protein 131</fullName>
    </recommendedName>
</protein>
<feature type="region of interest" description="Disordered" evidence="2">
    <location>
        <begin position="274"/>
        <end position="416"/>
    </location>
</feature>
<dbReference type="InterPro" id="IPR030465">
    <property type="entry name" value="CEP131"/>
</dbReference>
<keyword evidence="1" id="KW-0175">Coiled coil</keyword>
<sequence length="1318" mass="146386">MKGGGPWVPGSVTRSWGRAAGGREPAGLWEVWALSGVFQGRGAAGPTCPEQQCGESQDRVGAQQRSGSPATAWKTGLRGSPRRTWEPGDSVGTRGPRGNRGGRGSPGRTWEPGPRGSPGPLGCQRRPTGSLRKRGPERHAARPASPSVLSLSPPLLPEAPPRSRPIPAEIPPPLTASNRRPAATSGGRGDAPLLEAPPTPERPEGQPGAQWALGTAGAGSRSANPEAARAGKAGLGDGQGRRCQAGCWLLAAAAHATARSLHCHLGLGARARVRGRQPEAGAPGVPRRRASHIPRGPASQAPRPRPGSRRALAASMKGSRAASAPSGPPEGSPEGVNLSLTGLPPPVSWRPNSASAAKPIARSFSAVSGSEPRRKALEATGPGGSRTINNLRRSNSTTQVHQPPAGQAWTSPLRSNKAAVGNRVTTMLHNRYTPSEKAPPPKSSNHTAPSLNNILKAATGEGESGGSGKPHKNFSSSNHVAQNNAGATPGLLRRKEVTEEEAERFIHQVNRAAVTIQRWYRQQVQRRQARAARREHLLAQKREEQRQQLGDRNVPDLQQQKEAARRKVREEKARQARRLAVQELQQQKRAQKSGDPEPGLQKEARETEKPQPAQESALRPGSTARAHRTHKANNTSAGAGFRSAGAEDPCQPASNSSPEPRQFPENKPQDAGSQDVASEDLEVVGPAKGKAQSRATLDELLATLRLLEEEPEPLPNPRAYHKDKYSWTDEEDDASSLTADNLERFGRLGTCASPPEDGTLLSEAKLQSIMSFLHEMEKSGQDRPASAPQGLVPDEGRLEPTSTVSSSVMRLKLEVEEKKQAVGLLQKALVQQRDLTVRRVKETEKELGRQLRQQRDHYEATIQRHLSFIDQLIEDKKALAERCEAVVAELKQGDQRRRDREAQVQEQHELEIKKLKELMSATEKVRREKWINEKTRKIKEITVRGLEPEIQKLIAKHKQELKKLKGLHEAELLQADARAAQRYGRQVEELREHLEREKEALGQQERERAQQRFEQHVEQEQRALQQQRRRLYGEVAEEKERLGQQAARQRAELEELRQQLEESSAAEGRALRAEFEKGREEQERRHQMEMKALKDQLEVERQMWEASCAKKEEAWLLTRERELREEIRRGRDEEIELVIRRLEADMTRAREESERAAESRVRRIRDKYETELSELEQSERKLQERCAELKGRLGEAEGENLRLQGLVRQKERELADAAAVNEQLVSERSGLAEVLRQEFADRLAASEEETRQARAQLEQLTREKQAELEEVHGRVKVALAKKEEAVRGLRRQHEAAVKRADQLEELLEQRRRPFPSAK</sequence>
<proteinExistence type="predicted"/>
<organism evidence="3 4">
    <name type="scientific">Felis catus</name>
    <name type="common">Cat</name>
    <name type="synonym">Felis silvestris catus</name>
    <dbReference type="NCBI Taxonomy" id="9685"/>
    <lineage>
        <taxon>Eukaryota</taxon>
        <taxon>Metazoa</taxon>
        <taxon>Chordata</taxon>
        <taxon>Craniata</taxon>
        <taxon>Vertebrata</taxon>
        <taxon>Euteleostomi</taxon>
        <taxon>Mammalia</taxon>
        <taxon>Eutheria</taxon>
        <taxon>Laurasiatheria</taxon>
        <taxon>Carnivora</taxon>
        <taxon>Feliformia</taxon>
        <taxon>Felidae</taxon>
        <taxon>Felinae</taxon>
        <taxon>Felis</taxon>
    </lineage>
</organism>
<evidence type="ECO:0000313" key="3">
    <source>
        <dbReference type="Ensembl" id="ENSFCTP00005051005.1"/>
    </source>
</evidence>
<evidence type="ECO:0000256" key="2">
    <source>
        <dbReference type="SAM" id="MobiDB-lite"/>
    </source>
</evidence>
<feature type="compositionally biased region" description="Pro residues" evidence="2">
    <location>
        <begin position="154"/>
        <end position="174"/>
    </location>
</feature>
<accession>A0ABI7ZVI7</accession>
<keyword evidence="4" id="KW-1185">Reference proteome</keyword>
<dbReference type="Proteomes" id="UP000823872">
    <property type="component" value="Chromosome E1"/>
</dbReference>
<feature type="region of interest" description="Disordered" evidence="2">
    <location>
        <begin position="458"/>
        <end position="491"/>
    </location>
</feature>
<feature type="region of interest" description="Disordered" evidence="2">
    <location>
        <begin position="39"/>
        <end position="240"/>
    </location>
</feature>
<reference evidence="3" key="2">
    <citation type="submission" date="2025-08" db="UniProtKB">
        <authorList>
            <consortium name="Ensembl"/>
        </authorList>
    </citation>
    <scope>IDENTIFICATION</scope>
    <source>
        <strain evidence="3">breed Abyssinian</strain>
    </source>
</reference>
<evidence type="ECO:0000313" key="4">
    <source>
        <dbReference type="Proteomes" id="UP000823872"/>
    </source>
</evidence>
<name>A0ABI7ZVI7_FELCA</name>